<name>A0A4W3IDP8_CALMI</name>
<dbReference type="Gene3D" id="1.10.8.270">
    <property type="entry name" value="putative rabgap domain of human tbc1 domain family member 14 like domains"/>
    <property type="match status" value="1"/>
</dbReference>
<evidence type="ECO:0000256" key="6">
    <source>
        <dbReference type="ARBA" id="ARBA00022737"/>
    </source>
</evidence>
<dbReference type="SMART" id="SM00164">
    <property type="entry name" value="TBC"/>
    <property type="match status" value="1"/>
</dbReference>
<feature type="region of interest" description="Disordered" evidence="11">
    <location>
        <begin position="434"/>
        <end position="485"/>
    </location>
</feature>
<dbReference type="PROSITE" id="PS01179">
    <property type="entry name" value="PID"/>
    <property type="match status" value="1"/>
</dbReference>
<dbReference type="AlphaFoldDB" id="A0A4W3IDP8"/>
<dbReference type="Pfam" id="PF11830">
    <property type="entry name" value="DUF3350"/>
    <property type="match status" value="1"/>
</dbReference>
<keyword evidence="15" id="KW-1185">Reference proteome</keyword>
<dbReference type="Pfam" id="PF00566">
    <property type="entry name" value="RabGAP-TBC"/>
    <property type="match status" value="1"/>
</dbReference>
<evidence type="ECO:0000259" key="13">
    <source>
        <dbReference type="PROSITE" id="PS50086"/>
    </source>
</evidence>
<keyword evidence="2" id="KW-0343">GTPase activation</keyword>
<dbReference type="InterPro" id="IPR011993">
    <property type="entry name" value="PH-like_dom_sf"/>
</dbReference>
<dbReference type="CDD" id="cd01269">
    <property type="entry name" value="PTB_TBC1D1_like"/>
    <property type="match status" value="1"/>
</dbReference>
<dbReference type="GO" id="GO:0005737">
    <property type="term" value="C:cytoplasm"/>
    <property type="evidence" value="ECO:0007669"/>
    <property type="project" value="UniProtKB-SubCell"/>
</dbReference>
<evidence type="ECO:0000256" key="5">
    <source>
        <dbReference type="ARBA" id="ARBA00022553"/>
    </source>
</evidence>
<dbReference type="SUPFAM" id="SSF50729">
    <property type="entry name" value="PH domain-like"/>
    <property type="match status" value="1"/>
</dbReference>
<feature type="coiled-coil region" evidence="10">
    <location>
        <begin position="911"/>
        <end position="959"/>
    </location>
</feature>
<dbReference type="SUPFAM" id="SSF47923">
    <property type="entry name" value="Ypt/Rab-GAP domain of gyp1p"/>
    <property type="match status" value="2"/>
</dbReference>
<dbReference type="InterPro" id="IPR006020">
    <property type="entry name" value="PTB/PI_dom"/>
</dbReference>
<dbReference type="Gene3D" id="2.30.29.30">
    <property type="entry name" value="Pleckstrin-homology domain (PH domain)/Phosphotyrosine-binding domain (PTB)"/>
    <property type="match status" value="1"/>
</dbReference>
<evidence type="ECO:0000256" key="10">
    <source>
        <dbReference type="SAM" id="Coils"/>
    </source>
</evidence>
<reference evidence="15" key="2">
    <citation type="journal article" date="2007" name="PLoS Biol.">
        <title>Survey sequencing and comparative analysis of the elephant shark (Callorhinchus milii) genome.</title>
        <authorList>
            <person name="Venkatesh B."/>
            <person name="Kirkness E.F."/>
            <person name="Loh Y.H."/>
            <person name="Halpern A.L."/>
            <person name="Lee A.P."/>
            <person name="Johnson J."/>
            <person name="Dandona N."/>
            <person name="Viswanathan L.D."/>
            <person name="Tay A."/>
            <person name="Venter J.C."/>
            <person name="Strausberg R.L."/>
            <person name="Brenner S."/>
        </authorList>
    </citation>
    <scope>NUCLEOTIDE SEQUENCE [LARGE SCALE GENOMIC DNA]</scope>
</reference>
<evidence type="ECO:0000256" key="7">
    <source>
        <dbReference type="ARBA" id="ARBA00022990"/>
    </source>
</evidence>
<reference evidence="15" key="3">
    <citation type="journal article" date="2014" name="Nature">
        <title>Elephant shark genome provides unique insights into gnathostome evolution.</title>
        <authorList>
            <consortium name="International Elephant Shark Genome Sequencing Consortium"/>
            <person name="Venkatesh B."/>
            <person name="Lee A.P."/>
            <person name="Ravi V."/>
            <person name="Maurya A.K."/>
            <person name="Lian M.M."/>
            <person name="Swann J.B."/>
            <person name="Ohta Y."/>
            <person name="Flajnik M.F."/>
            <person name="Sutoh Y."/>
            <person name="Kasahara M."/>
            <person name="Hoon S."/>
            <person name="Gangu V."/>
            <person name="Roy S.W."/>
            <person name="Irimia M."/>
            <person name="Korzh V."/>
            <person name="Kondrychyn I."/>
            <person name="Lim Z.W."/>
            <person name="Tay B.H."/>
            <person name="Tohari S."/>
            <person name="Kong K.W."/>
            <person name="Ho S."/>
            <person name="Lorente-Galdos B."/>
            <person name="Quilez J."/>
            <person name="Marques-Bonet T."/>
            <person name="Raney B.J."/>
            <person name="Ingham P.W."/>
            <person name="Tay A."/>
            <person name="Hillier L.W."/>
            <person name="Minx P."/>
            <person name="Boehm T."/>
            <person name="Wilson R.K."/>
            <person name="Brenner S."/>
            <person name="Warren W.C."/>
        </authorList>
    </citation>
    <scope>NUCLEOTIDE SEQUENCE [LARGE SCALE GENOMIC DNA]</scope>
</reference>
<dbReference type="SMART" id="SM00462">
    <property type="entry name" value="PTB"/>
    <property type="match status" value="1"/>
</dbReference>
<evidence type="ECO:0000256" key="1">
    <source>
        <dbReference type="ARBA" id="ARBA00004496"/>
    </source>
</evidence>
<keyword evidence="10" id="KW-0175">Coiled coil</keyword>
<dbReference type="PROSITE" id="PS50086">
    <property type="entry name" value="TBC_RABGAP"/>
    <property type="match status" value="1"/>
</dbReference>
<reference evidence="14" key="4">
    <citation type="submission" date="2025-08" db="UniProtKB">
        <authorList>
            <consortium name="Ensembl"/>
        </authorList>
    </citation>
    <scope>IDENTIFICATION</scope>
</reference>
<keyword evidence="4" id="KW-0963">Cytoplasm</keyword>
<dbReference type="FunFam" id="2.30.29.30:FF:000076">
    <property type="entry name" value="TBC1 domain family member 4 isoform X1"/>
    <property type="match status" value="1"/>
</dbReference>
<proteinExistence type="predicted"/>
<feature type="domain" description="Rab-GAP TBC" evidence="13">
    <location>
        <begin position="630"/>
        <end position="824"/>
    </location>
</feature>
<dbReference type="GO" id="GO:0005096">
    <property type="term" value="F:GTPase activator activity"/>
    <property type="evidence" value="ECO:0007669"/>
    <property type="project" value="UniProtKB-KW"/>
</dbReference>
<dbReference type="InterPro" id="IPR000195">
    <property type="entry name" value="Rab-GAP-TBC_dom"/>
</dbReference>
<accession>A0A4W3IDP8</accession>
<dbReference type="FunFam" id="1.10.472.80:FF:000003">
    <property type="entry name" value="Putative TBC1 domain family member 1"/>
    <property type="match status" value="1"/>
</dbReference>
<dbReference type="Pfam" id="PF00640">
    <property type="entry name" value="PID"/>
    <property type="match status" value="1"/>
</dbReference>
<evidence type="ECO:0000256" key="8">
    <source>
        <dbReference type="ARBA" id="ARBA00072013"/>
    </source>
</evidence>
<dbReference type="GO" id="GO:0032869">
    <property type="term" value="P:cellular response to insulin stimulus"/>
    <property type="evidence" value="ECO:0007669"/>
    <property type="project" value="UniProtKB-ARBA"/>
</dbReference>
<reference evidence="15" key="1">
    <citation type="journal article" date="2006" name="Science">
        <title>Ancient noncoding elements conserved in the human genome.</title>
        <authorList>
            <person name="Venkatesh B."/>
            <person name="Kirkness E.F."/>
            <person name="Loh Y.H."/>
            <person name="Halpern A.L."/>
            <person name="Lee A.P."/>
            <person name="Johnson J."/>
            <person name="Dandona N."/>
            <person name="Viswanathan L.D."/>
            <person name="Tay A."/>
            <person name="Venter J.C."/>
            <person name="Strausberg R.L."/>
            <person name="Brenner S."/>
        </authorList>
    </citation>
    <scope>NUCLEOTIDE SEQUENCE [LARGE SCALE GENOMIC DNA]</scope>
</reference>
<keyword evidence="7" id="KW-0007">Acetylation</keyword>
<dbReference type="InterPro" id="IPR035969">
    <property type="entry name" value="Rab-GAP_TBC_sf"/>
</dbReference>
<keyword evidence="6" id="KW-0677">Repeat</keyword>
<evidence type="ECO:0000259" key="12">
    <source>
        <dbReference type="PROSITE" id="PS01179"/>
    </source>
</evidence>
<evidence type="ECO:0000256" key="3">
    <source>
        <dbReference type="ARBA" id="ARBA00022481"/>
    </source>
</evidence>
<sequence>IFLFCMMETFVTIYSDPLVFQVPEIISTIRQAGKIARQEEAQRPAHELDDAFSQKYEVLFCGRVTVAHKKAPPALIDECIEKFNHLRTRTGGLSHVPCTAQSQSLLQRWDLCDGSSNSNCSEQDSGGSLDLWRHSSASDMVQPTDMKANRTMLFTIGQSEIYLISPDTKKVAIEKSFKEISFCSQGIKHVDHFGFICRENPDTGSCHFVCYVFQCTNEALVDDIMLTLRQAFTAAAIHQNVRIQLCESCPMNCLHKLCERIEGFSPSKAKLEIQKHLSTFSNPDQASIFEDVQKMKPKNEQEENELVLSMLRQLYEEQQKLHNHNGDAKQNSTLNEQQSLSLSGRFRLDHFKIRAKKSFTESLENILSRVSIRFSLTTWSPVAQWLEHSPCNDVLPPPMSPLKSHGSTGDLLKALDKSDELTPLPFRRRASTFSYMPSSVEQQQHSQEETPSYPKPKLMRHHSVSTDTPQRPTPGRGRNCDGNVPRVRRHSWRQQIFLRVASPQKGCESSCRYDDYSDLDVTPKSPLAATCSDGHLGAVVEERKRTPKELQGLWRKAILQQILLLRMEKENQKLQASESDLQNKRLKLDYEEITLCLKDVTLVWEKMLSTPGRAKVKFDTEKIHVAMGQGVPRQHRGEIWKLLAEQHQLRHQLPPKQQPNDTPYKELLKQLTTQQHAILIDLGRTFPTHPYFSAQLGAGQLSLFNLLKAYSLLDQEVGYCQGLSFVAGILLLHMSEEDAFRMLKFLMYDMGLRRQYRPDMIILQIQMYQLSRLLHDYHRDLYCHFEENEISPSLYAAPWFLTMFASQFPLGFVARVFDMIFLQGSEVIFKVALSLLGSHKPLILQHENLESIVDFIKCTLPNLGLVQMEKTIIQVFDMDLSKQLQAYEVEYHVLQDEMMDSAHPMNDNQRMEKLERSNNCLRKQNSDLLEELEIAHAKIQNLEATVEGLASNETKLKQAIRTLELERGALLDTVTDFRRQLPNIAPFDDGTFFEANEKECKF</sequence>
<dbReference type="InterPro" id="IPR021785">
    <property type="entry name" value="DUF3350"/>
</dbReference>
<dbReference type="Ensembl" id="ENSCMIT00000027343.1">
    <property type="protein sequence ID" value="ENSCMIP00000026912.1"/>
    <property type="gene ID" value="ENSCMIG00000011691.1"/>
</dbReference>
<evidence type="ECO:0000256" key="11">
    <source>
        <dbReference type="SAM" id="MobiDB-lite"/>
    </source>
</evidence>
<evidence type="ECO:0000256" key="2">
    <source>
        <dbReference type="ARBA" id="ARBA00022468"/>
    </source>
</evidence>
<comment type="subcellular location">
    <subcellularLocation>
        <location evidence="1">Cytoplasm</location>
    </subcellularLocation>
</comment>
<dbReference type="PANTHER" id="PTHR47219:SF18">
    <property type="entry name" value="TBC1 DOMAIN FAMILY MEMBER 1 ISOFORM X1"/>
    <property type="match status" value="1"/>
</dbReference>
<keyword evidence="5" id="KW-0597">Phosphoprotein</keyword>
<dbReference type="FunFam" id="1.10.8.270:FF:000001">
    <property type="entry name" value="TBC1 domain family member 1"/>
    <property type="match status" value="1"/>
</dbReference>
<protein>
    <recommendedName>
        <fullName evidence="8">TBC1 domain family member 4</fullName>
    </recommendedName>
    <alternativeName>
        <fullName evidence="9">Akt substrate of 160 kDa</fullName>
    </alternativeName>
</protein>
<dbReference type="PANTHER" id="PTHR47219">
    <property type="entry name" value="RAB GTPASE-ACTIVATING PROTEIN 1-LIKE"/>
    <property type="match status" value="1"/>
</dbReference>
<reference evidence="14" key="5">
    <citation type="submission" date="2025-09" db="UniProtKB">
        <authorList>
            <consortium name="Ensembl"/>
        </authorList>
    </citation>
    <scope>IDENTIFICATION</scope>
</reference>
<dbReference type="FunFam" id="1.10.10.2750:FF:000002">
    <property type="entry name" value="TBC1 domain family member 4"/>
    <property type="match status" value="1"/>
</dbReference>
<dbReference type="Proteomes" id="UP000314986">
    <property type="component" value="Unassembled WGS sequence"/>
</dbReference>
<evidence type="ECO:0000256" key="9">
    <source>
        <dbReference type="ARBA" id="ARBA00081861"/>
    </source>
</evidence>
<dbReference type="Gene3D" id="1.10.472.80">
    <property type="entry name" value="Ypt/Rab-GAP domain of gyp1p, domain 3"/>
    <property type="match status" value="1"/>
</dbReference>
<gene>
    <name evidence="14" type="primary">tbc1d1</name>
</gene>
<dbReference type="Gene3D" id="1.10.10.2750">
    <property type="match status" value="1"/>
</dbReference>
<evidence type="ECO:0000313" key="15">
    <source>
        <dbReference type="Proteomes" id="UP000314986"/>
    </source>
</evidence>
<keyword evidence="3" id="KW-0488">Methylation</keyword>
<dbReference type="GeneTree" id="ENSGT00940000157949"/>
<evidence type="ECO:0000256" key="4">
    <source>
        <dbReference type="ARBA" id="ARBA00022490"/>
    </source>
</evidence>
<feature type="domain" description="PID" evidence="12">
    <location>
        <begin position="127"/>
        <end position="232"/>
    </location>
</feature>
<evidence type="ECO:0000313" key="14">
    <source>
        <dbReference type="Ensembl" id="ENSCMIP00000026912.1"/>
    </source>
</evidence>
<dbReference type="InterPro" id="IPR050302">
    <property type="entry name" value="Rab_GAP_TBC_domain"/>
</dbReference>
<organism evidence="14 15">
    <name type="scientific">Callorhinchus milii</name>
    <name type="common">Ghost shark</name>
    <dbReference type="NCBI Taxonomy" id="7868"/>
    <lineage>
        <taxon>Eukaryota</taxon>
        <taxon>Metazoa</taxon>
        <taxon>Chordata</taxon>
        <taxon>Craniata</taxon>
        <taxon>Vertebrata</taxon>
        <taxon>Chondrichthyes</taxon>
        <taxon>Holocephali</taxon>
        <taxon>Chimaeriformes</taxon>
        <taxon>Callorhinchidae</taxon>
        <taxon>Callorhinchus</taxon>
    </lineage>
</organism>